<organism evidence="1 2">
    <name type="scientific">Echeneis naucrates</name>
    <name type="common">Live sharksucker</name>
    <dbReference type="NCBI Taxonomy" id="173247"/>
    <lineage>
        <taxon>Eukaryota</taxon>
        <taxon>Metazoa</taxon>
        <taxon>Chordata</taxon>
        <taxon>Craniata</taxon>
        <taxon>Vertebrata</taxon>
        <taxon>Euteleostomi</taxon>
        <taxon>Actinopterygii</taxon>
        <taxon>Neopterygii</taxon>
        <taxon>Teleostei</taxon>
        <taxon>Neoteleostei</taxon>
        <taxon>Acanthomorphata</taxon>
        <taxon>Carangaria</taxon>
        <taxon>Carangiformes</taxon>
        <taxon>Echeneidae</taxon>
        <taxon>Echeneis</taxon>
    </lineage>
</organism>
<dbReference type="Proteomes" id="UP000472264">
    <property type="component" value="Chromosome 6"/>
</dbReference>
<dbReference type="Ensembl" id="ENSENLT00000019191.1">
    <property type="protein sequence ID" value="ENSENLP00000018497.1"/>
    <property type="gene ID" value="ENSENLG00000008487.1"/>
</dbReference>
<dbReference type="AlphaFoldDB" id="A0A665UGK3"/>
<reference evidence="1" key="2">
    <citation type="submission" date="2025-08" db="UniProtKB">
        <authorList>
            <consortium name="Ensembl"/>
        </authorList>
    </citation>
    <scope>IDENTIFICATION</scope>
</reference>
<sequence>ITSAKQDRCMTRFLQQLGELWDIIIYIGKQRLLSAHLPFLPAAISERDKMSYLSSCISFDSPLMLRTVGALLKCLDRRRVGVELEDSSVGVPILQFSAYTLVLQIFKSELHPSVYKLHSGEKEGLSLYGILNQSPRFLSCQPVVSSANTGPRSVTKETGSDTFLHITSKLGCPEYPAVLATQYQKHTSNNCGQLPPFVQICDCLSVCLMCHLLNINNKHFIRGCVCLYLHVVDSSAQDVPLPHQSNRLAESLQGWSYNLTVILHSNSM</sequence>
<proteinExistence type="predicted"/>
<keyword evidence="2" id="KW-1185">Reference proteome</keyword>
<evidence type="ECO:0000313" key="1">
    <source>
        <dbReference type="Ensembl" id="ENSENLP00000018497.1"/>
    </source>
</evidence>
<protein>
    <submittedName>
        <fullName evidence="1">Uncharacterized protein</fullName>
    </submittedName>
</protein>
<name>A0A665UGK3_ECHNA</name>
<dbReference type="InParanoid" id="A0A665UGK3"/>
<reference evidence="1" key="3">
    <citation type="submission" date="2025-09" db="UniProtKB">
        <authorList>
            <consortium name="Ensembl"/>
        </authorList>
    </citation>
    <scope>IDENTIFICATION</scope>
</reference>
<evidence type="ECO:0000313" key="2">
    <source>
        <dbReference type="Proteomes" id="UP000472264"/>
    </source>
</evidence>
<reference evidence="1" key="1">
    <citation type="submission" date="2021-04" db="EMBL/GenBank/DDBJ databases">
        <authorList>
            <consortium name="Wellcome Sanger Institute Data Sharing"/>
        </authorList>
    </citation>
    <scope>NUCLEOTIDE SEQUENCE [LARGE SCALE GENOMIC DNA]</scope>
</reference>
<accession>A0A665UGK3</accession>